<dbReference type="InterPro" id="IPR009056">
    <property type="entry name" value="Cyt_c-like_dom"/>
</dbReference>
<dbReference type="PROSITE" id="PS51007">
    <property type="entry name" value="CYTC"/>
    <property type="match status" value="1"/>
</dbReference>
<dbReference type="PRINTS" id="PR00604">
    <property type="entry name" value="CYTCHRMECIAB"/>
</dbReference>
<keyword evidence="3 6" id="KW-0479">Metal-binding</keyword>
<keyword evidence="2 6" id="KW-0349">Heme</keyword>
<dbReference type="AlphaFoldDB" id="A0A1H2X4H5"/>
<evidence type="ECO:0000313" key="9">
    <source>
        <dbReference type="Proteomes" id="UP000198539"/>
    </source>
</evidence>
<evidence type="ECO:0000313" key="8">
    <source>
        <dbReference type="EMBL" id="SDW87691.1"/>
    </source>
</evidence>
<evidence type="ECO:0000256" key="1">
    <source>
        <dbReference type="ARBA" id="ARBA00022448"/>
    </source>
</evidence>
<dbReference type="OrthoDB" id="9805828at2"/>
<name>A0A1H2X4H5_9RHOB</name>
<dbReference type="Gene3D" id="1.10.760.10">
    <property type="entry name" value="Cytochrome c-like domain"/>
    <property type="match status" value="1"/>
</dbReference>
<evidence type="ECO:0000256" key="3">
    <source>
        <dbReference type="ARBA" id="ARBA00022723"/>
    </source>
</evidence>
<evidence type="ECO:0000259" key="7">
    <source>
        <dbReference type="PROSITE" id="PS51007"/>
    </source>
</evidence>
<dbReference type="EMBL" id="FNOM01000004">
    <property type="protein sequence ID" value="SDW87691.1"/>
    <property type="molecule type" value="Genomic_DNA"/>
</dbReference>
<keyword evidence="1" id="KW-0813">Transport</keyword>
<dbReference type="GO" id="GO:0009055">
    <property type="term" value="F:electron transfer activity"/>
    <property type="evidence" value="ECO:0007669"/>
    <property type="project" value="InterPro"/>
</dbReference>
<accession>A0A1H2X4H5</accession>
<dbReference type="InterPro" id="IPR036909">
    <property type="entry name" value="Cyt_c-like_dom_sf"/>
</dbReference>
<keyword evidence="4" id="KW-0249">Electron transport</keyword>
<evidence type="ECO:0000256" key="6">
    <source>
        <dbReference type="PROSITE-ProRule" id="PRU00433"/>
    </source>
</evidence>
<gene>
    <name evidence="8" type="ORF">SAMN04488238_10459</name>
</gene>
<sequence>MFDTMVFTKALAALCGALLVFLVGAWIANALYVPLNADAPAAYAIDTGTDEADTDAEPVAEVPFEELYASADPAAGSRVWNQCRACHALEAGRNGVGPYLHGVVGRPIGTAEGYGNYSGALAQVGEAWTPELISHFIENPRGVAPGTSMSYSGLGSAEDRANLIAYIEQESQ</sequence>
<dbReference type="STRING" id="564137.SAMN04488238_10459"/>
<keyword evidence="9" id="KW-1185">Reference proteome</keyword>
<feature type="domain" description="Cytochrome c" evidence="7">
    <location>
        <begin position="71"/>
        <end position="171"/>
    </location>
</feature>
<proteinExistence type="predicted"/>
<protein>
    <submittedName>
        <fullName evidence="8">Cytochrome c</fullName>
    </submittedName>
</protein>
<evidence type="ECO:0000256" key="2">
    <source>
        <dbReference type="ARBA" id="ARBA00022617"/>
    </source>
</evidence>
<dbReference type="InterPro" id="IPR002327">
    <property type="entry name" value="Cyt_c_1A/1B"/>
</dbReference>
<keyword evidence="5 6" id="KW-0408">Iron</keyword>
<evidence type="ECO:0000256" key="4">
    <source>
        <dbReference type="ARBA" id="ARBA00022982"/>
    </source>
</evidence>
<dbReference type="Proteomes" id="UP000198539">
    <property type="component" value="Unassembled WGS sequence"/>
</dbReference>
<organism evidence="8 9">
    <name type="scientific">Roseicitreum antarcticum</name>
    <dbReference type="NCBI Taxonomy" id="564137"/>
    <lineage>
        <taxon>Bacteria</taxon>
        <taxon>Pseudomonadati</taxon>
        <taxon>Pseudomonadota</taxon>
        <taxon>Alphaproteobacteria</taxon>
        <taxon>Rhodobacterales</taxon>
        <taxon>Paracoccaceae</taxon>
        <taxon>Roseicitreum</taxon>
    </lineage>
</organism>
<dbReference type="RefSeq" id="WP_092887287.1">
    <property type="nucleotide sequence ID" value="NZ_CP061498.1"/>
</dbReference>
<dbReference type="GO" id="GO:0046872">
    <property type="term" value="F:metal ion binding"/>
    <property type="evidence" value="ECO:0007669"/>
    <property type="project" value="UniProtKB-KW"/>
</dbReference>
<reference evidence="8 9" key="1">
    <citation type="submission" date="2016-10" db="EMBL/GenBank/DDBJ databases">
        <authorList>
            <person name="de Groot N.N."/>
        </authorList>
    </citation>
    <scope>NUCLEOTIDE SEQUENCE [LARGE SCALE GENOMIC DNA]</scope>
    <source>
        <strain evidence="8 9">CGMCC 1.8894</strain>
    </source>
</reference>
<dbReference type="PANTHER" id="PTHR11961">
    <property type="entry name" value="CYTOCHROME C"/>
    <property type="match status" value="1"/>
</dbReference>
<dbReference type="GO" id="GO:0020037">
    <property type="term" value="F:heme binding"/>
    <property type="evidence" value="ECO:0007669"/>
    <property type="project" value="InterPro"/>
</dbReference>
<dbReference type="SUPFAM" id="SSF46626">
    <property type="entry name" value="Cytochrome c"/>
    <property type="match status" value="1"/>
</dbReference>
<evidence type="ECO:0000256" key="5">
    <source>
        <dbReference type="ARBA" id="ARBA00023004"/>
    </source>
</evidence>